<organism evidence="2">
    <name type="scientific">freshwater sediment metagenome</name>
    <dbReference type="NCBI Taxonomy" id="556182"/>
    <lineage>
        <taxon>unclassified sequences</taxon>
        <taxon>metagenomes</taxon>
        <taxon>ecological metagenomes</taxon>
    </lineage>
</organism>
<accession>A0AA48LX62</accession>
<sequence>MSNSQNRRGPQEPQERSQTSLWFAIAGLVVSLASFSMKDMMIGDVVFWAGGVFAVIALVYYFFQPTHGLPTGKR</sequence>
<name>A0AA48LX62_9ZZZZ</name>
<keyword evidence="1" id="KW-1133">Transmembrane helix</keyword>
<keyword evidence="1" id="KW-0812">Transmembrane</keyword>
<keyword evidence="1" id="KW-0472">Membrane</keyword>
<gene>
    <name evidence="2" type="ORF">AMST5_00407</name>
</gene>
<evidence type="ECO:0000313" key="2">
    <source>
        <dbReference type="EMBL" id="CAJ0851373.1"/>
    </source>
</evidence>
<feature type="transmembrane region" description="Helical" evidence="1">
    <location>
        <begin position="20"/>
        <end position="38"/>
    </location>
</feature>
<dbReference type="EMBL" id="OY288114">
    <property type="protein sequence ID" value="CAJ0851373.1"/>
    <property type="molecule type" value="Genomic_DNA"/>
</dbReference>
<evidence type="ECO:0000256" key="1">
    <source>
        <dbReference type="SAM" id="Phobius"/>
    </source>
</evidence>
<dbReference type="AlphaFoldDB" id="A0AA48LX62"/>
<proteinExistence type="predicted"/>
<reference evidence="2" key="1">
    <citation type="submission" date="2023-07" db="EMBL/GenBank/DDBJ databases">
        <authorList>
            <person name="Pelsma A.J. K."/>
        </authorList>
    </citation>
    <scope>NUCLEOTIDE SEQUENCE</scope>
</reference>
<protein>
    <submittedName>
        <fullName evidence="2">Uncharacterized protein</fullName>
    </submittedName>
</protein>
<feature type="transmembrane region" description="Helical" evidence="1">
    <location>
        <begin position="45"/>
        <end position="63"/>
    </location>
</feature>